<dbReference type="AlphaFoldDB" id="A0A2U9CDD5"/>
<dbReference type="EMBL" id="CP026257">
    <property type="protein sequence ID" value="AWP14595.1"/>
    <property type="molecule type" value="Genomic_DNA"/>
</dbReference>
<protein>
    <submittedName>
        <fullName evidence="1">Uncharacterized protein</fullName>
    </submittedName>
</protein>
<evidence type="ECO:0000313" key="1">
    <source>
        <dbReference type="EMBL" id="AWP14595.1"/>
    </source>
</evidence>
<name>A0A2U9CDD5_SCOMX</name>
<proteinExistence type="predicted"/>
<dbReference type="Proteomes" id="UP000246464">
    <property type="component" value="Chromosome 15"/>
</dbReference>
<organism evidence="1 2">
    <name type="scientific">Scophthalmus maximus</name>
    <name type="common">Turbot</name>
    <name type="synonym">Psetta maxima</name>
    <dbReference type="NCBI Taxonomy" id="52904"/>
    <lineage>
        <taxon>Eukaryota</taxon>
        <taxon>Metazoa</taxon>
        <taxon>Chordata</taxon>
        <taxon>Craniata</taxon>
        <taxon>Vertebrata</taxon>
        <taxon>Euteleostomi</taxon>
        <taxon>Actinopterygii</taxon>
        <taxon>Neopterygii</taxon>
        <taxon>Teleostei</taxon>
        <taxon>Neoteleostei</taxon>
        <taxon>Acanthomorphata</taxon>
        <taxon>Carangaria</taxon>
        <taxon>Pleuronectiformes</taxon>
        <taxon>Pleuronectoidei</taxon>
        <taxon>Scophthalmidae</taxon>
        <taxon>Scophthalmus</taxon>
    </lineage>
</organism>
<sequence length="143" mass="15956">MLKCQWTHLAKVSVLIYGLMKSNSGPKILQSITAVCLLPSAFRLLSHGSSAERSYSNGRLCSLALTLKIHGVLRRGPSSSGIPGDVAIRLRKRRTNERPPSYRVVGLRRTSPQTPVAIDKGRPVTVSRMNEVKCVLFLYRLWR</sequence>
<accession>A0A2U9CDD5</accession>
<evidence type="ECO:0000313" key="2">
    <source>
        <dbReference type="Proteomes" id="UP000246464"/>
    </source>
</evidence>
<reference evidence="1 2" key="1">
    <citation type="submission" date="2017-12" db="EMBL/GenBank/DDBJ databases">
        <title>Integrating genomic resources of turbot (Scophthalmus maximus) in depth evaluation of genetic and physical mapping variation across individuals.</title>
        <authorList>
            <person name="Martinez P."/>
        </authorList>
    </citation>
    <scope>NUCLEOTIDE SEQUENCE [LARGE SCALE GENOMIC DNA]</scope>
</reference>
<gene>
    <name evidence="1" type="ORF">SMAX5B_008663</name>
</gene>
<keyword evidence="2" id="KW-1185">Reference proteome</keyword>